<evidence type="ECO:0000313" key="2">
    <source>
        <dbReference type="Proteomes" id="UP000055024"/>
    </source>
</evidence>
<protein>
    <submittedName>
        <fullName evidence="1">Uncharacterized protein</fullName>
    </submittedName>
</protein>
<sequence>MLRNVFSNSQIVATYKFLINLKQRSLGKTFLWQSESQHILGFATVSNIRLLTTSRTWGMDDTFKIVPQWYQQRFTIQSFLEGKLVPVVDCLCKALINKAAVRRVSRDPLMIICDFETALIPVIQGYFLNTRGTWHLFPVMPSGTKQSQ</sequence>
<dbReference type="AlphaFoldDB" id="A0A0V1HKD6"/>
<reference evidence="1 2" key="1">
    <citation type="submission" date="2015-01" db="EMBL/GenBank/DDBJ databases">
        <title>Evolution of Trichinella species and genotypes.</title>
        <authorList>
            <person name="Korhonen P.K."/>
            <person name="Edoardo P."/>
            <person name="Giuseppe L.R."/>
            <person name="Gasser R.B."/>
        </authorList>
    </citation>
    <scope>NUCLEOTIDE SEQUENCE [LARGE SCALE GENOMIC DNA]</scope>
    <source>
        <strain evidence="1">ISS1029</strain>
    </source>
</reference>
<evidence type="ECO:0000313" key="1">
    <source>
        <dbReference type="EMBL" id="KRZ11179.1"/>
    </source>
</evidence>
<keyword evidence="2" id="KW-1185">Reference proteome</keyword>
<comment type="caution">
    <text evidence="1">The sequence shown here is derived from an EMBL/GenBank/DDBJ whole genome shotgun (WGS) entry which is preliminary data.</text>
</comment>
<name>A0A0V1HKD6_9BILA</name>
<dbReference type="EMBL" id="JYDP01000052">
    <property type="protein sequence ID" value="KRZ11179.1"/>
    <property type="molecule type" value="Genomic_DNA"/>
</dbReference>
<dbReference type="OrthoDB" id="10067360at2759"/>
<gene>
    <name evidence="1" type="ORF">T11_35</name>
</gene>
<dbReference type="Proteomes" id="UP000055024">
    <property type="component" value="Unassembled WGS sequence"/>
</dbReference>
<accession>A0A0V1HKD6</accession>
<organism evidence="1 2">
    <name type="scientific">Trichinella zimbabwensis</name>
    <dbReference type="NCBI Taxonomy" id="268475"/>
    <lineage>
        <taxon>Eukaryota</taxon>
        <taxon>Metazoa</taxon>
        <taxon>Ecdysozoa</taxon>
        <taxon>Nematoda</taxon>
        <taxon>Enoplea</taxon>
        <taxon>Dorylaimia</taxon>
        <taxon>Trichinellida</taxon>
        <taxon>Trichinellidae</taxon>
        <taxon>Trichinella</taxon>
    </lineage>
</organism>
<proteinExistence type="predicted"/>